<dbReference type="SUPFAM" id="SSF52768">
    <property type="entry name" value="Arginase/deacetylase"/>
    <property type="match status" value="1"/>
</dbReference>
<evidence type="ECO:0000313" key="5">
    <source>
        <dbReference type="Proteomes" id="UP000075260"/>
    </source>
</evidence>
<dbReference type="EMBL" id="JEMA01001257">
    <property type="protein sequence ID" value="KYF60722.1"/>
    <property type="molecule type" value="Genomic_DNA"/>
</dbReference>
<comment type="caution">
    <text evidence="4">The sequence shown here is derived from an EMBL/GenBank/DDBJ whole genome shotgun (WGS) entry which is preliminary data.</text>
</comment>
<dbReference type="PANTHER" id="PTHR10625">
    <property type="entry name" value="HISTONE DEACETYLASE HDAC1-RELATED"/>
    <property type="match status" value="1"/>
</dbReference>
<dbReference type="InterPro" id="IPR023801">
    <property type="entry name" value="His_deacetylse_dom"/>
</dbReference>
<proteinExistence type="inferred from homology"/>
<dbReference type="AlphaFoldDB" id="A0A150PYF8"/>
<dbReference type="Pfam" id="PF00850">
    <property type="entry name" value="Hist_deacetyl"/>
    <property type="match status" value="1"/>
</dbReference>
<comment type="similarity">
    <text evidence="1">Belongs to the histone deacetylase family.</text>
</comment>
<dbReference type="GO" id="GO:0040029">
    <property type="term" value="P:epigenetic regulation of gene expression"/>
    <property type="evidence" value="ECO:0007669"/>
    <property type="project" value="TreeGrafter"/>
</dbReference>
<dbReference type="RefSeq" id="WP_061613396.1">
    <property type="nucleotide sequence ID" value="NZ_JEMA01001257.1"/>
</dbReference>
<gene>
    <name evidence="4" type="ORF">BE15_01165</name>
</gene>
<evidence type="ECO:0000256" key="2">
    <source>
        <dbReference type="ARBA" id="ARBA00022801"/>
    </source>
</evidence>
<dbReference type="InterPro" id="IPR037138">
    <property type="entry name" value="His_deacetylse_dom_sf"/>
</dbReference>
<dbReference type="Gene3D" id="3.40.800.20">
    <property type="entry name" value="Histone deacetylase domain"/>
    <property type="match status" value="1"/>
</dbReference>
<dbReference type="InterPro" id="IPR044150">
    <property type="entry name" value="HDAC_classIV"/>
</dbReference>
<organism evidence="4 5">
    <name type="scientific">Sorangium cellulosum</name>
    <name type="common">Polyangium cellulosum</name>
    <dbReference type="NCBI Taxonomy" id="56"/>
    <lineage>
        <taxon>Bacteria</taxon>
        <taxon>Pseudomonadati</taxon>
        <taxon>Myxococcota</taxon>
        <taxon>Polyangia</taxon>
        <taxon>Polyangiales</taxon>
        <taxon>Polyangiaceae</taxon>
        <taxon>Sorangium</taxon>
    </lineage>
</organism>
<evidence type="ECO:0000259" key="3">
    <source>
        <dbReference type="Pfam" id="PF00850"/>
    </source>
</evidence>
<name>A0A150PYF8_SORCE</name>
<dbReference type="GO" id="GO:0016787">
    <property type="term" value="F:hydrolase activity"/>
    <property type="evidence" value="ECO:0007669"/>
    <property type="project" value="UniProtKB-KW"/>
</dbReference>
<dbReference type="InterPro" id="IPR023696">
    <property type="entry name" value="Ureohydrolase_dom_sf"/>
</dbReference>
<evidence type="ECO:0000256" key="1">
    <source>
        <dbReference type="ARBA" id="ARBA00005947"/>
    </source>
</evidence>
<protein>
    <submittedName>
        <fullName evidence="4">Histone deacetylase</fullName>
    </submittedName>
</protein>
<dbReference type="CDD" id="cd09993">
    <property type="entry name" value="HDAC_classIV"/>
    <property type="match status" value="1"/>
</dbReference>
<dbReference type="Proteomes" id="UP000075260">
    <property type="component" value="Unassembled WGS sequence"/>
</dbReference>
<feature type="domain" description="Histone deacetylase" evidence="3">
    <location>
        <begin position="26"/>
        <end position="304"/>
    </location>
</feature>
<keyword evidence="2" id="KW-0378">Hydrolase</keyword>
<accession>A0A150PYF8</accession>
<reference evidence="4 5" key="1">
    <citation type="submission" date="2014-02" db="EMBL/GenBank/DDBJ databases">
        <title>The small core and large imbalanced accessory genome model reveals a collaborative survival strategy of Sorangium cellulosum strains in nature.</title>
        <authorList>
            <person name="Han K."/>
            <person name="Peng R."/>
            <person name="Blom J."/>
            <person name="Li Y.-Z."/>
        </authorList>
    </citation>
    <scope>NUCLEOTIDE SEQUENCE [LARGE SCALE GENOMIC DNA]</scope>
    <source>
        <strain evidence="4 5">So0008-312</strain>
    </source>
</reference>
<evidence type="ECO:0000313" key="4">
    <source>
        <dbReference type="EMBL" id="KYF60722.1"/>
    </source>
</evidence>
<dbReference type="OrthoDB" id="9808367at2"/>
<dbReference type="InterPro" id="IPR000286">
    <property type="entry name" value="HDACs"/>
</dbReference>
<dbReference type="PRINTS" id="PR01270">
    <property type="entry name" value="HDASUPER"/>
</dbReference>
<sequence>MTAGAAAPPPIRVFHSPRYFADIGEHVMPMRKFALVREAIERSGLPARIEEPGPVSDEDLLRVHAPGYLAAIATGEPRALAESQKFPWSAALAEAVRHTNGGCIAATFAALEDGIAGNLASGFHHAHADHGEGFCTFNGLVVALERARAEGRIRRGLVVDMDLHYGNGTASLLASRPWAFQLSIYGNWYKQNRAYRDVEGERAPDTDNSWSVPVPGGSGGAAYLELLERHLGPAIDRAAPDLILYQAGADPYREDPYSPLDLTHDDLRARDEVVFRAALERRIPIAWVLAGGYTPDVSRVVEVHLGTFVAAVRARETAARRG</sequence>
<dbReference type="GO" id="GO:0004407">
    <property type="term" value="F:histone deacetylase activity"/>
    <property type="evidence" value="ECO:0007669"/>
    <property type="project" value="InterPro"/>
</dbReference>
<dbReference type="PANTHER" id="PTHR10625:SF19">
    <property type="entry name" value="HISTONE DEACETYLASE 12"/>
    <property type="match status" value="1"/>
</dbReference>